<proteinExistence type="predicted"/>
<geneLocation type="plasmid" evidence="1 2">
    <name>pDAETH-2</name>
</geneLocation>
<organism evidence="1 2">
    <name type="scientific">Deinococcus aetherius</name>
    <dbReference type="NCBI Taxonomy" id="200252"/>
    <lineage>
        <taxon>Bacteria</taxon>
        <taxon>Thermotogati</taxon>
        <taxon>Deinococcota</taxon>
        <taxon>Deinococci</taxon>
        <taxon>Deinococcales</taxon>
        <taxon>Deinococcaceae</taxon>
        <taxon>Deinococcus</taxon>
    </lineage>
</organism>
<dbReference type="Proteomes" id="UP001064971">
    <property type="component" value="Plasmid pDAETH-2"/>
</dbReference>
<name>A0ABM8AKK3_9DEIO</name>
<accession>A0ABM8AKK3</accession>
<evidence type="ECO:0000313" key="1">
    <source>
        <dbReference type="EMBL" id="BDP44353.1"/>
    </source>
</evidence>
<keyword evidence="1" id="KW-0614">Plasmid</keyword>
<protein>
    <submittedName>
        <fullName evidence="1">Uncharacterized protein</fullName>
    </submittedName>
</protein>
<keyword evidence="2" id="KW-1185">Reference proteome</keyword>
<gene>
    <name evidence="1" type="ORF">DAETH_43220</name>
</gene>
<dbReference type="EMBL" id="AP026562">
    <property type="protein sequence ID" value="BDP44353.1"/>
    <property type="molecule type" value="Genomic_DNA"/>
</dbReference>
<sequence>MTPRVTRPGWLLLGVLALVGVAALSHGLSANAPGVQSRAGVGWCPAAGTAPMPVACVPRP</sequence>
<reference evidence="1" key="1">
    <citation type="submission" date="2022-07" db="EMBL/GenBank/DDBJ databases">
        <title>Complete Genome Sequence of the Radioresistant Bacterium Deinococcus aetherius ST0316, Isolated from the Air Dust collected in Lower Stratosphere above Japan.</title>
        <authorList>
            <person name="Satoh K."/>
            <person name="Hagiwara K."/>
            <person name="Katsumata K."/>
            <person name="Kubo A."/>
            <person name="Yokobori S."/>
            <person name="Yamagishi A."/>
            <person name="Oono Y."/>
            <person name="Narumi I."/>
        </authorList>
    </citation>
    <scope>NUCLEOTIDE SEQUENCE</scope>
    <source>
        <strain evidence="1">ST0316</strain>
        <plasmid evidence="1">pDAETH-2</plasmid>
    </source>
</reference>
<evidence type="ECO:0000313" key="2">
    <source>
        <dbReference type="Proteomes" id="UP001064971"/>
    </source>
</evidence>